<proteinExistence type="predicted"/>
<evidence type="ECO:0000313" key="2">
    <source>
        <dbReference type="EMBL" id="CEK55707.1"/>
    </source>
</evidence>
<dbReference type="AlphaFoldDB" id="A0A0B6YHN5"/>
<accession>A0A0B6YHN5</accession>
<dbReference type="EMBL" id="HACG01008842">
    <property type="protein sequence ID" value="CEK55707.1"/>
    <property type="molecule type" value="Transcribed_RNA"/>
</dbReference>
<feature type="non-terminal residue" evidence="2">
    <location>
        <position position="1"/>
    </location>
</feature>
<feature type="non-terminal residue" evidence="2">
    <location>
        <position position="227"/>
    </location>
</feature>
<feature type="compositionally biased region" description="Low complexity" evidence="1">
    <location>
        <begin position="65"/>
        <end position="76"/>
    </location>
</feature>
<reference evidence="2" key="1">
    <citation type="submission" date="2014-12" db="EMBL/GenBank/DDBJ databases">
        <title>Insight into the proteome of Arion vulgaris.</title>
        <authorList>
            <person name="Aradska J."/>
            <person name="Bulat T."/>
            <person name="Smidak R."/>
            <person name="Sarate P."/>
            <person name="Gangsoo J."/>
            <person name="Sialana F."/>
            <person name="Bilban M."/>
            <person name="Lubec G."/>
        </authorList>
    </citation>
    <scope>NUCLEOTIDE SEQUENCE</scope>
    <source>
        <tissue evidence="2">Skin</tissue>
    </source>
</reference>
<feature type="region of interest" description="Disordered" evidence="1">
    <location>
        <begin position="43"/>
        <end position="79"/>
    </location>
</feature>
<feature type="compositionally biased region" description="Polar residues" evidence="1">
    <location>
        <begin position="45"/>
        <end position="64"/>
    </location>
</feature>
<evidence type="ECO:0000256" key="1">
    <source>
        <dbReference type="SAM" id="MobiDB-lite"/>
    </source>
</evidence>
<name>A0A0B6YHN5_9EUPU</name>
<gene>
    <name evidence="2" type="primary">ORF25841</name>
</gene>
<organism evidence="2">
    <name type="scientific">Arion vulgaris</name>
    <dbReference type="NCBI Taxonomy" id="1028688"/>
    <lineage>
        <taxon>Eukaryota</taxon>
        <taxon>Metazoa</taxon>
        <taxon>Spiralia</taxon>
        <taxon>Lophotrochozoa</taxon>
        <taxon>Mollusca</taxon>
        <taxon>Gastropoda</taxon>
        <taxon>Heterobranchia</taxon>
        <taxon>Euthyneura</taxon>
        <taxon>Panpulmonata</taxon>
        <taxon>Eupulmonata</taxon>
        <taxon>Stylommatophora</taxon>
        <taxon>Helicina</taxon>
        <taxon>Arionoidea</taxon>
        <taxon>Arionidae</taxon>
        <taxon>Arion</taxon>
    </lineage>
</organism>
<protein>
    <submittedName>
        <fullName evidence="2">Uncharacterized protein</fullName>
    </submittedName>
</protein>
<sequence length="227" mass="24872">KHTTFIDTLKSFRLNKLVSDSPPTVAGQSDILYSPGKLDYPPLGTFNNYPKQRPTSSSAVNTNQTRSSESSFTTSSDRPDGIIPFSVINNFIPSSTNFQADKMLQGSVPQFGLESSVSNTMSSTIATNKKQSLNCTSKRNNSTNNQSAESIVPSFCEELFQDMPDSTNNSAEVMNSNSSFETIRKSSDFSVDVIDSQEYTDTAAKLPDDLVDLELDCDIVVGINEDW</sequence>